<reference evidence="1" key="1">
    <citation type="submission" date="2020-07" db="EMBL/GenBank/DDBJ databases">
        <title>Huge and variable diversity of episymbiotic CPR bacteria and DPANN archaea in groundwater ecosystems.</title>
        <authorList>
            <person name="He C.Y."/>
            <person name="Keren R."/>
            <person name="Whittaker M."/>
            <person name="Farag I.F."/>
            <person name="Doudna J."/>
            <person name="Cate J.H.D."/>
            <person name="Banfield J.F."/>
        </authorList>
    </citation>
    <scope>NUCLEOTIDE SEQUENCE</scope>
    <source>
        <strain evidence="1">NC_groundwater_1664_Pr3_B-0.1um_52_9</strain>
    </source>
</reference>
<dbReference type="Proteomes" id="UP000807825">
    <property type="component" value="Unassembled WGS sequence"/>
</dbReference>
<gene>
    <name evidence="1" type="ORF">HY912_09900</name>
</gene>
<dbReference type="AlphaFoldDB" id="A0A9D6V2Z5"/>
<comment type="caution">
    <text evidence="1">The sequence shown here is derived from an EMBL/GenBank/DDBJ whole genome shotgun (WGS) entry which is preliminary data.</text>
</comment>
<dbReference type="EMBL" id="JACRDE010000265">
    <property type="protein sequence ID" value="MBI5249798.1"/>
    <property type="molecule type" value="Genomic_DNA"/>
</dbReference>
<sequence length="477" mass="55333">MKPALGAGITFAEESAEPRPGRRILVKYSSSAASDRLLSVLVRVFLLFLGLASINPGSTLASTYDFLKFTTPGSLFAVDPDLISRSMNPRAPDHIWALGEGWGIPPLYFHTKVPGVYDRVDFFYPLGKREESTFQSKLNFQPFFENRWSKVPPYDGYSRVLTAFKGRSDLGQEYWGIFPFYGYMYRRWGADKNSFVLFPLYYESTEDDARTIRLLWPIVTYADSPGRKSLRIWPLFGKDAIRNEYFNWYVLWPFVQRTLKHPGTEQSSSYLAAPFPLYVKHDNLYSTATDLIWPFMNYYEHYASGHKRYTFRPFITYGTGGGVEELSVFYLYSYKRDSRKGTDSSLSDGRLKVDSDSVYTEQSFLYMSTIKKQYRKGLLVYAKYRFWPFAEYVWDVEKGSHLKMPEIIPLKNDFWDLNLGHLLRFVDLRETPITREISMLFGLSRRNELKAAPYISPPPKPGDDDWSELVLGSFGKR</sequence>
<name>A0A9D6V2Z5_9BACT</name>
<accession>A0A9D6V2Z5</accession>
<protein>
    <submittedName>
        <fullName evidence="1">Uncharacterized protein</fullName>
    </submittedName>
</protein>
<evidence type="ECO:0000313" key="1">
    <source>
        <dbReference type="EMBL" id="MBI5249798.1"/>
    </source>
</evidence>
<proteinExistence type="predicted"/>
<organism evidence="1 2">
    <name type="scientific">Desulfomonile tiedjei</name>
    <dbReference type="NCBI Taxonomy" id="2358"/>
    <lineage>
        <taxon>Bacteria</taxon>
        <taxon>Pseudomonadati</taxon>
        <taxon>Thermodesulfobacteriota</taxon>
        <taxon>Desulfomonilia</taxon>
        <taxon>Desulfomonilales</taxon>
        <taxon>Desulfomonilaceae</taxon>
        <taxon>Desulfomonile</taxon>
    </lineage>
</organism>
<evidence type="ECO:0000313" key="2">
    <source>
        <dbReference type="Proteomes" id="UP000807825"/>
    </source>
</evidence>